<feature type="domain" description="ABC transmembrane type-1" evidence="8">
    <location>
        <begin position="1"/>
        <end position="87"/>
    </location>
</feature>
<sequence>MANAVNPLIWSPIAVSEIIYGFTIIYITVGPVAIAGMGIMGLAVVVNFVIGRLQLGQMESKLKLMDERIAATSQVIHGMRTLKLYGWAGLPRQDPHRALGRDAQPAVEFELEVDSRVNLHGAADLGDRRHHMPLSTDRVFMTLSAVSLTKDPIHFTTWTVSTILHGVATFRRIRDFLDAPDQIPYVQHDTQDPDNAVEIVNGPF</sequence>
<keyword evidence="4" id="KW-0067">ATP-binding</keyword>
<gene>
    <name evidence="9" type="ORF">AMAG_20625</name>
</gene>
<organism evidence="9 10">
    <name type="scientific">Allomyces macrogynus (strain ATCC 38327)</name>
    <name type="common">Allomyces javanicus var. macrogynus</name>
    <dbReference type="NCBI Taxonomy" id="578462"/>
    <lineage>
        <taxon>Eukaryota</taxon>
        <taxon>Fungi</taxon>
        <taxon>Fungi incertae sedis</taxon>
        <taxon>Blastocladiomycota</taxon>
        <taxon>Blastocladiomycetes</taxon>
        <taxon>Blastocladiales</taxon>
        <taxon>Blastocladiaceae</taxon>
        <taxon>Allomyces</taxon>
    </lineage>
</organism>
<dbReference type="Proteomes" id="UP000054350">
    <property type="component" value="Unassembled WGS sequence"/>
</dbReference>
<evidence type="ECO:0000256" key="5">
    <source>
        <dbReference type="ARBA" id="ARBA00022989"/>
    </source>
</evidence>
<dbReference type="InterPro" id="IPR050173">
    <property type="entry name" value="ABC_transporter_C-like"/>
</dbReference>
<evidence type="ECO:0000256" key="4">
    <source>
        <dbReference type="ARBA" id="ARBA00022840"/>
    </source>
</evidence>
<dbReference type="InterPro" id="IPR011527">
    <property type="entry name" value="ABC1_TM_dom"/>
</dbReference>
<dbReference type="PROSITE" id="PS50929">
    <property type="entry name" value="ABC_TM1F"/>
    <property type="match status" value="1"/>
</dbReference>
<keyword evidence="6 7" id="KW-0472">Membrane</keyword>
<keyword evidence="2 7" id="KW-0812">Transmembrane</keyword>
<dbReference type="GO" id="GO:0140359">
    <property type="term" value="F:ABC-type transporter activity"/>
    <property type="evidence" value="ECO:0007669"/>
    <property type="project" value="InterPro"/>
</dbReference>
<evidence type="ECO:0000256" key="2">
    <source>
        <dbReference type="ARBA" id="ARBA00022692"/>
    </source>
</evidence>
<protein>
    <recommendedName>
        <fullName evidence="8">ABC transmembrane type-1 domain-containing protein</fullName>
    </recommendedName>
</protein>
<dbReference type="AlphaFoldDB" id="A0A0L0TDC5"/>
<dbReference type="VEuPathDB" id="FungiDB:AMAG_20625"/>
<dbReference type="InterPro" id="IPR036640">
    <property type="entry name" value="ABC1_TM_sf"/>
</dbReference>
<reference evidence="9 10" key="1">
    <citation type="submission" date="2009-11" db="EMBL/GenBank/DDBJ databases">
        <title>Annotation of Allomyces macrogynus ATCC 38327.</title>
        <authorList>
            <consortium name="The Broad Institute Genome Sequencing Platform"/>
            <person name="Russ C."/>
            <person name="Cuomo C."/>
            <person name="Burger G."/>
            <person name="Gray M.W."/>
            <person name="Holland P.W.H."/>
            <person name="King N."/>
            <person name="Lang F.B.F."/>
            <person name="Roger A.J."/>
            <person name="Ruiz-Trillo I."/>
            <person name="Young S.K."/>
            <person name="Zeng Q."/>
            <person name="Gargeya S."/>
            <person name="Fitzgerald M."/>
            <person name="Haas B."/>
            <person name="Abouelleil A."/>
            <person name="Alvarado L."/>
            <person name="Arachchi H.M."/>
            <person name="Berlin A."/>
            <person name="Chapman S.B."/>
            <person name="Gearin G."/>
            <person name="Goldberg J."/>
            <person name="Griggs A."/>
            <person name="Gujja S."/>
            <person name="Hansen M."/>
            <person name="Heiman D."/>
            <person name="Howarth C."/>
            <person name="Larimer J."/>
            <person name="Lui A."/>
            <person name="MacDonald P.J.P."/>
            <person name="McCowen C."/>
            <person name="Montmayeur A."/>
            <person name="Murphy C."/>
            <person name="Neiman D."/>
            <person name="Pearson M."/>
            <person name="Priest M."/>
            <person name="Roberts A."/>
            <person name="Saif S."/>
            <person name="Shea T."/>
            <person name="Sisk P."/>
            <person name="Stolte C."/>
            <person name="Sykes S."/>
            <person name="Wortman J."/>
            <person name="Nusbaum C."/>
            <person name="Birren B."/>
        </authorList>
    </citation>
    <scope>NUCLEOTIDE SEQUENCE [LARGE SCALE GENOMIC DNA]</scope>
    <source>
        <strain evidence="9 10">ATCC 38327</strain>
    </source>
</reference>
<evidence type="ECO:0000259" key="8">
    <source>
        <dbReference type="PROSITE" id="PS50929"/>
    </source>
</evidence>
<dbReference type="PANTHER" id="PTHR24223">
    <property type="entry name" value="ATP-BINDING CASSETTE SUB-FAMILY C"/>
    <property type="match status" value="1"/>
</dbReference>
<name>A0A0L0TDC5_ALLM3</name>
<dbReference type="STRING" id="578462.A0A0L0TDC5"/>
<dbReference type="EMBL" id="GG745383">
    <property type="protein sequence ID" value="KNE72732.1"/>
    <property type="molecule type" value="Genomic_DNA"/>
</dbReference>
<dbReference type="SUPFAM" id="SSF90123">
    <property type="entry name" value="ABC transporter transmembrane region"/>
    <property type="match status" value="1"/>
</dbReference>
<keyword evidence="5 7" id="KW-1133">Transmembrane helix</keyword>
<dbReference type="Gene3D" id="1.20.1560.10">
    <property type="entry name" value="ABC transporter type 1, transmembrane domain"/>
    <property type="match status" value="1"/>
</dbReference>
<evidence type="ECO:0000256" key="7">
    <source>
        <dbReference type="SAM" id="Phobius"/>
    </source>
</evidence>
<dbReference type="GO" id="GO:0005524">
    <property type="term" value="F:ATP binding"/>
    <property type="evidence" value="ECO:0007669"/>
    <property type="project" value="UniProtKB-KW"/>
</dbReference>
<evidence type="ECO:0000256" key="6">
    <source>
        <dbReference type="ARBA" id="ARBA00023136"/>
    </source>
</evidence>
<feature type="transmembrane region" description="Helical" evidence="7">
    <location>
        <begin position="33"/>
        <end position="55"/>
    </location>
</feature>
<feature type="transmembrane region" description="Helical" evidence="7">
    <location>
        <begin position="7"/>
        <end position="27"/>
    </location>
</feature>
<evidence type="ECO:0000256" key="3">
    <source>
        <dbReference type="ARBA" id="ARBA00022741"/>
    </source>
</evidence>
<dbReference type="GO" id="GO:0016020">
    <property type="term" value="C:membrane"/>
    <property type="evidence" value="ECO:0007669"/>
    <property type="project" value="InterPro"/>
</dbReference>
<evidence type="ECO:0000313" key="9">
    <source>
        <dbReference type="EMBL" id="KNE72732.1"/>
    </source>
</evidence>
<keyword evidence="3" id="KW-0547">Nucleotide-binding</keyword>
<dbReference type="OrthoDB" id="1726658at2759"/>
<evidence type="ECO:0000313" key="10">
    <source>
        <dbReference type="Proteomes" id="UP000054350"/>
    </source>
</evidence>
<keyword evidence="1" id="KW-0813">Transport</keyword>
<keyword evidence="10" id="KW-1185">Reference proteome</keyword>
<proteinExistence type="predicted"/>
<reference evidence="10" key="2">
    <citation type="submission" date="2009-11" db="EMBL/GenBank/DDBJ databases">
        <title>The Genome Sequence of Allomyces macrogynus strain ATCC 38327.</title>
        <authorList>
            <consortium name="The Broad Institute Genome Sequencing Platform"/>
            <person name="Russ C."/>
            <person name="Cuomo C."/>
            <person name="Shea T."/>
            <person name="Young S.K."/>
            <person name="Zeng Q."/>
            <person name="Koehrsen M."/>
            <person name="Haas B."/>
            <person name="Borodovsky M."/>
            <person name="Guigo R."/>
            <person name="Alvarado L."/>
            <person name="Berlin A."/>
            <person name="Borenstein D."/>
            <person name="Chen Z."/>
            <person name="Engels R."/>
            <person name="Freedman E."/>
            <person name="Gellesch M."/>
            <person name="Goldberg J."/>
            <person name="Griggs A."/>
            <person name="Gujja S."/>
            <person name="Heiman D."/>
            <person name="Hepburn T."/>
            <person name="Howarth C."/>
            <person name="Jen D."/>
            <person name="Larson L."/>
            <person name="Lewis B."/>
            <person name="Mehta T."/>
            <person name="Park D."/>
            <person name="Pearson M."/>
            <person name="Roberts A."/>
            <person name="Saif S."/>
            <person name="Shenoy N."/>
            <person name="Sisk P."/>
            <person name="Stolte C."/>
            <person name="Sykes S."/>
            <person name="Walk T."/>
            <person name="White J."/>
            <person name="Yandava C."/>
            <person name="Burger G."/>
            <person name="Gray M.W."/>
            <person name="Holland P.W.H."/>
            <person name="King N."/>
            <person name="Lang F.B.F."/>
            <person name="Roger A.J."/>
            <person name="Ruiz-Trillo I."/>
            <person name="Lander E."/>
            <person name="Nusbaum C."/>
        </authorList>
    </citation>
    <scope>NUCLEOTIDE SEQUENCE [LARGE SCALE GENOMIC DNA]</scope>
    <source>
        <strain evidence="10">ATCC 38327</strain>
    </source>
</reference>
<accession>A0A0L0TDC5</accession>
<evidence type="ECO:0000256" key="1">
    <source>
        <dbReference type="ARBA" id="ARBA00022448"/>
    </source>
</evidence>